<proteinExistence type="inferred from homology"/>
<feature type="region of interest" description="Disordered" evidence="9">
    <location>
        <begin position="1"/>
        <end position="22"/>
    </location>
</feature>
<dbReference type="PANTHER" id="PTHR23237">
    <property type="entry name" value="NUCLEOLAR PROTEIN FAMILY A MEMBER 1 SNORNP PROTEIN GAR1"/>
    <property type="match status" value="1"/>
</dbReference>
<dbReference type="InterPro" id="IPR007504">
    <property type="entry name" value="H/ACA_rnp_Gar1/Naf1"/>
</dbReference>
<feature type="compositionally biased region" description="Gly residues" evidence="9">
    <location>
        <begin position="136"/>
        <end position="190"/>
    </location>
</feature>
<feature type="compositionally biased region" description="Basic and acidic residues" evidence="9">
    <location>
        <begin position="13"/>
        <end position="22"/>
    </location>
</feature>
<sequence length="197" mass="21340">MYRPRGGLQGGQYRHDRQHQAYRGPPERVFEMGIFLHECEGDIVCKSTNEKVPYFNAPIYLENKTEIGKVDEILGPVNEVLFTVKPTEGVQANSFKDGDKFYIAGDKLLPLERFLPKAKEFGAKPKKRGPKRVGGFQRGGFRGGRGGRGGFSRGGGRGGSRGGRGGSSGGFRGGRGGGRGGFRGGRGGSRGRGDRRY</sequence>
<dbReference type="InterPro" id="IPR038664">
    <property type="entry name" value="Gar1/Naf1_Cbf5-bd_sf"/>
</dbReference>
<dbReference type="GO" id="GO:0034513">
    <property type="term" value="F:box H/ACA snoRNA binding"/>
    <property type="evidence" value="ECO:0007669"/>
    <property type="project" value="TreeGrafter"/>
</dbReference>
<comment type="subunit">
    <text evidence="8">Component of the small nucleolar ribonucleoprotein particles containing H/ACA-type snoRNAs (H/ACA snoRNPs).</text>
</comment>
<dbReference type="Pfam" id="PF04410">
    <property type="entry name" value="Gar1"/>
    <property type="match status" value="1"/>
</dbReference>
<evidence type="ECO:0000256" key="8">
    <source>
        <dbReference type="RuleBase" id="RU364004"/>
    </source>
</evidence>
<protein>
    <recommendedName>
        <fullName evidence="8">H/ACA ribonucleoprotein complex subunit</fullName>
    </recommendedName>
</protein>
<evidence type="ECO:0000256" key="4">
    <source>
        <dbReference type="ARBA" id="ARBA00022884"/>
    </source>
</evidence>
<evidence type="ECO:0000256" key="2">
    <source>
        <dbReference type="ARBA" id="ARBA00022517"/>
    </source>
</evidence>
<dbReference type="FunFam" id="2.40.10.230:FF:000001">
    <property type="entry name" value="H/ACA ribonucleoprotein complex subunit"/>
    <property type="match status" value="1"/>
</dbReference>
<comment type="similarity">
    <text evidence="7 8">Belongs to the GAR1 family.</text>
</comment>
<keyword evidence="5 8" id="KW-0539">Nucleus</keyword>
<comment type="function">
    <text evidence="8">Required for ribosome biogenesis. Part of a complex which catalyzes pseudouridylation of rRNA. This involves the isomerization of uridine such that the ribose is subsequently attached to C5, instead of the normal N1. Pseudouridine ("psi") residues may serve to stabilize the conformation of rRNAs.</text>
</comment>
<dbReference type="InterPro" id="IPR009000">
    <property type="entry name" value="Transl_B-barrel_sf"/>
</dbReference>
<keyword evidence="4 8" id="KW-0694">RNA-binding</keyword>
<evidence type="ECO:0000313" key="11">
    <source>
        <dbReference type="Proteomes" id="UP000290900"/>
    </source>
</evidence>
<dbReference type="EMBL" id="CAACVR010000002">
    <property type="protein sequence ID" value="VEU20148.1"/>
    <property type="molecule type" value="Genomic_DNA"/>
</dbReference>
<name>A0A448YGY1_BRENA</name>
<evidence type="ECO:0000256" key="3">
    <source>
        <dbReference type="ARBA" id="ARBA00022552"/>
    </source>
</evidence>
<gene>
    <name evidence="10" type="ORF">BRENAR_LOCUS883</name>
</gene>
<feature type="region of interest" description="Disordered" evidence="9">
    <location>
        <begin position="121"/>
        <end position="197"/>
    </location>
</feature>
<dbReference type="AlphaFoldDB" id="A0A448YGY1"/>
<dbReference type="GO" id="GO:0000454">
    <property type="term" value="P:snoRNA guided rRNA pseudouridine synthesis"/>
    <property type="evidence" value="ECO:0007669"/>
    <property type="project" value="TreeGrafter"/>
</dbReference>
<dbReference type="Gene3D" id="2.40.10.230">
    <property type="entry name" value="Probable tRNA pseudouridine synthase domain"/>
    <property type="match status" value="1"/>
</dbReference>
<evidence type="ECO:0000256" key="5">
    <source>
        <dbReference type="ARBA" id="ARBA00023242"/>
    </source>
</evidence>
<dbReference type="InParanoid" id="A0A448YGY1"/>
<keyword evidence="6 8" id="KW-0687">Ribonucleoprotein</keyword>
<dbReference type="SUPFAM" id="SSF50447">
    <property type="entry name" value="Translation proteins"/>
    <property type="match status" value="1"/>
</dbReference>
<evidence type="ECO:0000256" key="7">
    <source>
        <dbReference type="ARBA" id="ARBA00038293"/>
    </source>
</evidence>
<evidence type="ECO:0000313" key="10">
    <source>
        <dbReference type="EMBL" id="VEU20148.1"/>
    </source>
</evidence>
<accession>A0A448YGY1</accession>
<dbReference type="Proteomes" id="UP000290900">
    <property type="component" value="Unassembled WGS sequence"/>
</dbReference>
<organism evidence="10 11">
    <name type="scientific">Brettanomyces naardenensis</name>
    <name type="common">Yeast</name>
    <dbReference type="NCBI Taxonomy" id="13370"/>
    <lineage>
        <taxon>Eukaryota</taxon>
        <taxon>Fungi</taxon>
        <taxon>Dikarya</taxon>
        <taxon>Ascomycota</taxon>
        <taxon>Saccharomycotina</taxon>
        <taxon>Pichiomycetes</taxon>
        <taxon>Pichiales</taxon>
        <taxon>Pichiaceae</taxon>
        <taxon>Brettanomyces</taxon>
    </lineage>
</organism>
<dbReference type="STRING" id="13370.A0A448YGY1"/>
<evidence type="ECO:0000256" key="9">
    <source>
        <dbReference type="SAM" id="MobiDB-lite"/>
    </source>
</evidence>
<evidence type="ECO:0000256" key="6">
    <source>
        <dbReference type="ARBA" id="ARBA00023274"/>
    </source>
</evidence>
<dbReference type="FunCoup" id="A0A448YGY1">
    <property type="interactions" value="629"/>
</dbReference>
<keyword evidence="2 8" id="KW-0690">Ribosome biogenesis</keyword>
<comment type="subcellular location">
    <subcellularLocation>
        <location evidence="1 8">Nucleus</location>
        <location evidence="1 8">Nucleolus</location>
    </subcellularLocation>
</comment>
<dbReference type="PANTHER" id="PTHR23237:SF6">
    <property type="entry name" value="H_ACA RIBONUCLEOPROTEIN COMPLEX SUBUNIT 1"/>
    <property type="match status" value="1"/>
</dbReference>
<dbReference type="OrthoDB" id="2187159at2759"/>
<reference evidence="10 11" key="1">
    <citation type="submission" date="2018-12" db="EMBL/GenBank/DDBJ databases">
        <authorList>
            <person name="Tiukova I."/>
            <person name="Dainat J."/>
        </authorList>
    </citation>
    <scope>NUCLEOTIDE SEQUENCE [LARGE SCALE GENOMIC DNA]</scope>
</reference>
<evidence type="ECO:0000256" key="1">
    <source>
        <dbReference type="ARBA" id="ARBA00004604"/>
    </source>
</evidence>
<dbReference type="GO" id="GO:0031429">
    <property type="term" value="C:box H/ACA snoRNP complex"/>
    <property type="evidence" value="ECO:0007669"/>
    <property type="project" value="TreeGrafter"/>
</dbReference>
<keyword evidence="3 8" id="KW-0698">rRNA processing</keyword>
<keyword evidence="11" id="KW-1185">Reference proteome</keyword>